<dbReference type="EMBL" id="CAJJDM010000102">
    <property type="protein sequence ID" value="CAD8095648.1"/>
    <property type="molecule type" value="Genomic_DNA"/>
</dbReference>
<comment type="caution">
    <text evidence="2">The sequence shown here is derived from an EMBL/GenBank/DDBJ whole genome shotgun (WGS) entry which is preliminary data.</text>
</comment>
<dbReference type="Proteomes" id="UP000688137">
    <property type="component" value="Unassembled WGS sequence"/>
</dbReference>
<keyword evidence="3" id="KW-1185">Reference proteome</keyword>
<protein>
    <submittedName>
        <fullName evidence="2">Uncharacterized protein</fullName>
    </submittedName>
</protein>
<name>A0A8S1NSP9_PARPR</name>
<feature type="region of interest" description="Disordered" evidence="1">
    <location>
        <begin position="103"/>
        <end position="137"/>
    </location>
</feature>
<evidence type="ECO:0000313" key="3">
    <source>
        <dbReference type="Proteomes" id="UP000688137"/>
    </source>
</evidence>
<feature type="compositionally biased region" description="Basic and acidic residues" evidence="1">
    <location>
        <begin position="30"/>
        <end position="40"/>
    </location>
</feature>
<feature type="compositionally biased region" description="Basic residues" evidence="1">
    <location>
        <begin position="103"/>
        <end position="122"/>
    </location>
</feature>
<reference evidence="2" key="1">
    <citation type="submission" date="2021-01" db="EMBL/GenBank/DDBJ databases">
        <authorList>
            <consortium name="Genoscope - CEA"/>
            <person name="William W."/>
        </authorList>
    </citation>
    <scope>NUCLEOTIDE SEQUENCE</scope>
</reference>
<proteinExistence type="predicted"/>
<gene>
    <name evidence="2" type="ORF">PPRIM_AZ9-3.1.T0990082</name>
</gene>
<feature type="compositionally biased region" description="Low complexity" evidence="1">
    <location>
        <begin position="123"/>
        <end position="136"/>
    </location>
</feature>
<evidence type="ECO:0000256" key="1">
    <source>
        <dbReference type="SAM" id="MobiDB-lite"/>
    </source>
</evidence>
<organism evidence="2 3">
    <name type="scientific">Paramecium primaurelia</name>
    <dbReference type="NCBI Taxonomy" id="5886"/>
    <lineage>
        <taxon>Eukaryota</taxon>
        <taxon>Sar</taxon>
        <taxon>Alveolata</taxon>
        <taxon>Ciliophora</taxon>
        <taxon>Intramacronucleata</taxon>
        <taxon>Oligohymenophorea</taxon>
        <taxon>Peniculida</taxon>
        <taxon>Parameciidae</taxon>
        <taxon>Paramecium</taxon>
    </lineage>
</organism>
<evidence type="ECO:0000313" key="2">
    <source>
        <dbReference type="EMBL" id="CAD8095648.1"/>
    </source>
</evidence>
<sequence length="185" mass="21694">MKFVPLSIHLQTIAELYEKCAQLSQQLHEQNSKTDQDAKSTNENTQLSESIEIDEIQNVSPKSQIIQTKDNIKQNIKKIKSQNNQKVQNQCSDCNQVYEVKVKKKSKKHKHINKQKTKKSRQLVKQLRQQQQQSKQFEIDLNERTNSENSKINKNEIMNNSILENQDKIDDIQNQDSQDEFEISL</sequence>
<feature type="region of interest" description="Disordered" evidence="1">
    <location>
        <begin position="164"/>
        <end position="185"/>
    </location>
</feature>
<dbReference type="AlphaFoldDB" id="A0A8S1NSP9"/>
<dbReference type="OMA" id="ERTNSEH"/>
<accession>A0A8S1NSP9</accession>
<feature type="region of interest" description="Disordered" evidence="1">
    <location>
        <begin position="28"/>
        <end position="52"/>
    </location>
</feature>